<feature type="compositionally biased region" description="Low complexity" evidence="1">
    <location>
        <begin position="183"/>
        <end position="199"/>
    </location>
</feature>
<accession>A0A1Q9CSK1</accession>
<dbReference type="OrthoDB" id="433987at2759"/>
<feature type="compositionally biased region" description="Basic and acidic residues" evidence="1">
    <location>
        <begin position="451"/>
        <end position="463"/>
    </location>
</feature>
<evidence type="ECO:0000313" key="3">
    <source>
        <dbReference type="Proteomes" id="UP000186817"/>
    </source>
</evidence>
<reference evidence="2 3" key="1">
    <citation type="submission" date="2016-02" db="EMBL/GenBank/DDBJ databases">
        <title>Genome analysis of coral dinoflagellate symbionts highlights evolutionary adaptations to a symbiotic lifestyle.</title>
        <authorList>
            <person name="Aranda M."/>
            <person name="Li Y."/>
            <person name="Liew Y.J."/>
            <person name="Baumgarten S."/>
            <person name="Simakov O."/>
            <person name="Wilson M."/>
            <person name="Piel J."/>
            <person name="Ashoor H."/>
            <person name="Bougouffa S."/>
            <person name="Bajic V.B."/>
            <person name="Ryu T."/>
            <person name="Ravasi T."/>
            <person name="Bayer T."/>
            <person name="Micklem G."/>
            <person name="Kim H."/>
            <person name="Bhak J."/>
            <person name="Lajeunesse T.C."/>
            <person name="Voolstra C.R."/>
        </authorList>
    </citation>
    <scope>NUCLEOTIDE SEQUENCE [LARGE SCALE GENOMIC DNA]</scope>
    <source>
        <strain evidence="2 3">CCMP2467</strain>
    </source>
</reference>
<dbReference type="EMBL" id="LSRX01000949">
    <property type="protein sequence ID" value="OLP85904.1"/>
    <property type="molecule type" value="Genomic_DNA"/>
</dbReference>
<gene>
    <name evidence="2" type="ORF">AK812_SmicGene33039</name>
</gene>
<organism evidence="2 3">
    <name type="scientific">Symbiodinium microadriaticum</name>
    <name type="common">Dinoflagellate</name>
    <name type="synonym">Zooxanthella microadriatica</name>
    <dbReference type="NCBI Taxonomy" id="2951"/>
    <lineage>
        <taxon>Eukaryota</taxon>
        <taxon>Sar</taxon>
        <taxon>Alveolata</taxon>
        <taxon>Dinophyceae</taxon>
        <taxon>Suessiales</taxon>
        <taxon>Symbiodiniaceae</taxon>
        <taxon>Symbiodinium</taxon>
    </lineage>
</organism>
<feature type="region of interest" description="Disordered" evidence="1">
    <location>
        <begin position="1"/>
        <end position="107"/>
    </location>
</feature>
<name>A0A1Q9CSK1_SYMMI</name>
<feature type="compositionally biased region" description="Polar residues" evidence="1">
    <location>
        <begin position="40"/>
        <end position="50"/>
    </location>
</feature>
<feature type="compositionally biased region" description="Basic and acidic residues" evidence="1">
    <location>
        <begin position="1"/>
        <end position="13"/>
    </location>
</feature>
<dbReference type="AlphaFoldDB" id="A0A1Q9CSK1"/>
<keyword evidence="3" id="KW-1185">Reference proteome</keyword>
<feature type="region of interest" description="Disordered" evidence="1">
    <location>
        <begin position="157"/>
        <end position="209"/>
    </location>
</feature>
<evidence type="ECO:0000256" key="1">
    <source>
        <dbReference type="SAM" id="MobiDB-lite"/>
    </source>
</evidence>
<comment type="caution">
    <text evidence="2">The sequence shown here is derived from an EMBL/GenBank/DDBJ whole genome shotgun (WGS) entry which is preliminary data.</text>
</comment>
<proteinExistence type="predicted"/>
<dbReference type="Proteomes" id="UP000186817">
    <property type="component" value="Unassembled WGS sequence"/>
</dbReference>
<sequence>MEEHDLVSKDGHAESAAVAEPNETQESNLTALPLAERSLPDNSSKSTSDSDAVEQSAHSQDADTGNEGAGRIPGQMHNVEDRIEATLLSSPSGTVSHDDGLSRPRQSAHVVASARALMAADARSAAQAAVEAAAWQANPQLSGSSEIFSSPRRRAEEYLAGPSASQSTWRSGSEDGRRRWKTSSSNLVSGSSSLQSLPSVGRAGAGPTGASRAWHQALSRRLAEVHNAVQEYRHRLLKSLGALSDVKSALHDADARRQQDANGAELLLPEVWEIGRALLDGDLAVASSMQLKAEEEAQLQQELKAKLRVSSAALEVEAVLGGCDELRGRIEEVQRRLRETRGRESQKLSKAQAHALIRSFTAVLLPQLPQLMQIEENSRTASEAAAIRFLHAANAAQTAHSDGSAAVPRVEDHLLWRKQELLLGMQKVLNGVPILQVKRKVNGMTQPGSQLRRDLGNDHDSPRKRPPFHLNPWLASNFA</sequence>
<protein>
    <submittedName>
        <fullName evidence="2">Uncharacterized protein</fullName>
    </submittedName>
</protein>
<feature type="region of interest" description="Disordered" evidence="1">
    <location>
        <begin position="443"/>
        <end position="470"/>
    </location>
</feature>
<evidence type="ECO:0000313" key="2">
    <source>
        <dbReference type="EMBL" id="OLP85904.1"/>
    </source>
</evidence>